<evidence type="ECO:0000256" key="3">
    <source>
        <dbReference type="SAM" id="MobiDB-lite"/>
    </source>
</evidence>
<dbReference type="Pfam" id="PF00067">
    <property type="entry name" value="p450"/>
    <property type="match status" value="1"/>
</dbReference>
<organism evidence="4 5">
    <name type="scientific">Kribbella antibiotica</name>
    <dbReference type="NCBI Taxonomy" id="190195"/>
    <lineage>
        <taxon>Bacteria</taxon>
        <taxon>Bacillati</taxon>
        <taxon>Actinomycetota</taxon>
        <taxon>Actinomycetes</taxon>
        <taxon>Propionibacteriales</taxon>
        <taxon>Kribbellaceae</taxon>
        <taxon>Kribbella</taxon>
    </lineage>
</organism>
<dbReference type="SUPFAM" id="SSF48264">
    <property type="entry name" value="Cytochrome P450"/>
    <property type="match status" value="1"/>
</dbReference>
<keyword evidence="2" id="KW-0479">Metal-binding</keyword>
<sequence length="115" mass="12419">MVASPRLSRPTIASRVGSARAPKVVVSTSNTSPNGEVTCQDRKLDDLARPDSAHLAFGHGIRHCLGAPLARLEGRIAFEMIFDRFPNLRLADPAEEPDRPPGFLLNGIQALPVLL</sequence>
<keyword evidence="2" id="KW-0408">Iron</keyword>
<dbReference type="Gene3D" id="1.10.630.10">
    <property type="entry name" value="Cytochrome P450"/>
    <property type="match status" value="1"/>
</dbReference>
<evidence type="ECO:0000313" key="5">
    <source>
        <dbReference type="Proteomes" id="UP000295124"/>
    </source>
</evidence>
<feature type="region of interest" description="Disordered" evidence="3">
    <location>
        <begin position="1"/>
        <end position="38"/>
    </location>
</feature>
<dbReference type="GO" id="GO:0016705">
    <property type="term" value="F:oxidoreductase activity, acting on paired donors, with incorporation or reduction of molecular oxygen"/>
    <property type="evidence" value="ECO:0007669"/>
    <property type="project" value="InterPro"/>
</dbReference>
<dbReference type="PANTHER" id="PTHR46696">
    <property type="entry name" value="P450, PUTATIVE (EUROFUNG)-RELATED"/>
    <property type="match status" value="1"/>
</dbReference>
<evidence type="ECO:0000256" key="1">
    <source>
        <dbReference type="ARBA" id="ARBA00010617"/>
    </source>
</evidence>
<keyword evidence="5" id="KW-1185">Reference proteome</keyword>
<reference evidence="4 5" key="1">
    <citation type="submission" date="2019-03" db="EMBL/GenBank/DDBJ databases">
        <title>Draft genome sequences of novel Actinobacteria.</title>
        <authorList>
            <person name="Sahin N."/>
            <person name="Ay H."/>
            <person name="Saygin H."/>
        </authorList>
    </citation>
    <scope>NUCLEOTIDE SEQUENCE [LARGE SCALE GENOMIC DNA]</scope>
    <source>
        <strain evidence="4 5">JCM 13523</strain>
    </source>
</reference>
<keyword evidence="2" id="KW-0349">Heme</keyword>
<evidence type="ECO:0000256" key="2">
    <source>
        <dbReference type="RuleBase" id="RU000461"/>
    </source>
</evidence>
<dbReference type="AlphaFoldDB" id="A0A4R4ZBV0"/>
<dbReference type="GO" id="GO:0004497">
    <property type="term" value="F:monooxygenase activity"/>
    <property type="evidence" value="ECO:0007669"/>
    <property type="project" value="UniProtKB-KW"/>
</dbReference>
<dbReference type="GO" id="GO:0005506">
    <property type="term" value="F:iron ion binding"/>
    <property type="evidence" value="ECO:0007669"/>
    <property type="project" value="InterPro"/>
</dbReference>
<keyword evidence="2" id="KW-0503">Monooxygenase</keyword>
<name>A0A4R4ZBV0_9ACTN</name>
<keyword evidence="2" id="KW-0560">Oxidoreductase</keyword>
<dbReference type="OrthoDB" id="502624at2"/>
<protein>
    <submittedName>
        <fullName evidence="4">Cytochrome P450</fullName>
    </submittedName>
</protein>
<feature type="compositionally biased region" description="Polar residues" evidence="3">
    <location>
        <begin position="26"/>
        <end position="37"/>
    </location>
</feature>
<dbReference type="PANTHER" id="PTHR46696:SF1">
    <property type="entry name" value="CYTOCHROME P450 YJIB-RELATED"/>
    <property type="match status" value="1"/>
</dbReference>
<proteinExistence type="inferred from homology"/>
<accession>A0A4R4ZBV0</accession>
<dbReference type="InterPro" id="IPR017972">
    <property type="entry name" value="Cyt_P450_CS"/>
</dbReference>
<evidence type="ECO:0000313" key="4">
    <source>
        <dbReference type="EMBL" id="TDD54679.1"/>
    </source>
</evidence>
<dbReference type="EMBL" id="SMKX01000092">
    <property type="protein sequence ID" value="TDD54679.1"/>
    <property type="molecule type" value="Genomic_DNA"/>
</dbReference>
<dbReference type="Proteomes" id="UP000295124">
    <property type="component" value="Unassembled WGS sequence"/>
</dbReference>
<dbReference type="InterPro" id="IPR036396">
    <property type="entry name" value="Cyt_P450_sf"/>
</dbReference>
<gene>
    <name evidence="4" type="ORF">E1263_26885</name>
</gene>
<dbReference type="PROSITE" id="PS00086">
    <property type="entry name" value="CYTOCHROME_P450"/>
    <property type="match status" value="1"/>
</dbReference>
<dbReference type="InterPro" id="IPR001128">
    <property type="entry name" value="Cyt_P450"/>
</dbReference>
<dbReference type="GO" id="GO:0020037">
    <property type="term" value="F:heme binding"/>
    <property type="evidence" value="ECO:0007669"/>
    <property type="project" value="InterPro"/>
</dbReference>
<comment type="similarity">
    <text evidence="1 2">Belongs to the cytochrome P450 family.</text>
</comment>
<comment type="caution">
    <text evidence="4">The sequence shown here is derived from an EMBL/GenBank/DDBJ whole genome shotgun (WGS) entry which is preliminary data.</text>
</comment>